<evidence type="ECO:0000313" key="1">
    <source>
        <dbReference type="EMBL" id="RZS33944.1"/>
    </source>
</evidence>
<sequence length="211" mass="23248">MPTPLERATLIAAEDLRGDDELLVLSLRGGGLEGRRTDRHEVLLFAYSDPRELVESCGPAQPWVRLRKEELSALPARMEATVLVAIDAWHPEGERYAEQDVREMEPLAYAEHVPPLTEAWIPSLPVVPGARAAQVELYAVRPGEPMLLAYGSLEDLRACCGEHQAAIRVNPEDLDAVTAEAGAHGVLFDAVLDQELRYSGPVVDWAHRDVC</sequence>
<dbReference type="OrthoDB" id="3611885at2"/>
<proteinExistence type="predicted"/>
<dbReference type="InterPro" id="IPR049975">
    <property type="entry name" value="SAV_915-like_dom"/>
</dbReference>
<dbReference type="RefSeq" id="WP_130347213.1">
    <property type="nucleotide sequence ID" value="NZ_SGWQ01000010.1"/>
</dbReference>
<evidence type="ECO:0000313" key="2">
    <source>
        <dbReference type="Proteomes" id="UP000294257"/>
    </source>
</evidence>
<dbReference type="Proteomes" id="UP000294257">
    <property type="component" value="Unassembled WGS sequence"/>
</dbReference>
<dbReference type="AlphaFoldDB" id="A0A4Q7KHD2"/>
<organism evidence="1 2">
    <name type="scientific">Herbihabitans rhizosphaerae</name>
    <dbReference type="NCBI Taxonomy" id="1872711"/>
    <lineage>
        <taxon>Bacteria</taxon>
        <taxon>Bacillati</taxon>
        <taxon>Actinomycetota</taxon>
        <taxon>Actinomycetes</taxon>
        <taxon>Pseudonocardiales</taxon>
        <taxon>Pseudonocardiaceae</taxon>
        <taxon>Herbihabitans</taxon>
    </lineage>
</organism>
<protein>
    <recommendedName>
        <fullName evidence="3">Type III secretion system (T3SS) SseB-like protein</fullName>
    </recommendedName>
</protein>
<gene>
    <name evidence="1" type="ORF">EV193_11094</name>
</gene>
<accession>A0A4Q7KHD2</accession>
<comment type="caution">
    <text evidence="1">The sequence shown here is derived from an EMBL/GenBank/DDBJ whole genome shotgun (WGS) entry which is preliminary data.</text>
</comment>
<reference evidence="1 2" key="1">
    <citation type="submission" date="2019-02" db="EMBL/GenBank/DDBJ databases">
        <title>Genomic Encyclopedia of Type Strains, Phase IV (KMG-IV): sequencing the most valuable type-strain genomes for metagenomic binning, comparative biology and taxonomic classification.</title>
        <authorList>
            <person name="Goeker M."/>
        </authorList>
    </citation>
    <scope>NUCLEOTIDE SEQUENCE [LARGE SCALE GENOMIC DNA]</scope>
    <source>
        <strain evidence="1 2">DSM 101727</strain>
    </source>
</reference>
<keyword evidence="2" id="KW-1185">Reference proteome</keyword>
<dbReference type="NCBIfam" id="NF042914">
    <property type="entry name" value="SAV915_dom"/>
    <property type="match status" value="2"/>
</dbReference>
<evidence type="ECO:0008006" key="3">
    <source>
        <dbReference type="Google" id="ProtNLM"/>
    </source>
</evidence>
<dbReference type="EMBL" id="SGWQ01000010">
    <property type="protein sequence ID" value="RZS33944.1"/>
    <property type="molecule type" value="Genomic_DNA"/>
</dbReference>
<name>A0A4Q7KHD2_9PSEU</name>